<feature type="chain" id="PRO_5045636914" description="Outer membrane lipoprotein-sorting protein" evidence="1">
    <location>
        <begin position="24"/>
        <end position="238"/>
    </location>
</feature>
<accession>A0ABQ3G7E0</accession>
<dbReference type="Proteomes" id="UP000626210">
    <property type="component" value="Unassembled WGS sequence"/>
</dbReference>
<dbReference type="EMBL" id="BMYK01000016">
    <property type="protein sequence ID" value="GHC93050.1"/>
    <property type="molecule type" value="Genomic_DNA"/>
</dbReference>
<protein>
    <recommendedName>
        <fullName evidence="4">Outer membrane lipoprotein-sorting protein</fullName>
    </recommendedName>
</protein>
<gene>
    <name evidence="2" type="ORF">GCM10007320_43740</name>
</gene>
<keyword evidence="1" id="KW-0732">Signal</keyword>
<comment type="caution">
    <text evidence="2">The sequence shown here is derived from an EMBL/GenBank/DDBJ whole genome shotgun (WGS) entry which is preliminary data.</text>
</comment>
<evidence type="ECO:0000313" key="3">
    <source>
        <dbReference type="Proteomes" id="UP000626210"/>
    </source>
</evidence>
<evidence type="ECO:0000256" key="1">
    <source>
        <dbReference type="SAM" id="SignalP"/>
    </source>
</evidence>
<name>A0ABQ3G7E0_9BURK</name>
<keyword evidence="3" id="KW-1185">Reference proteome</keyword>
<proteinExistence type="predicted"/>
<dbReference type="RefSeq" id="WP_189689016.1">
    <property type="nucleotide sequence ID" value="NZ_BMYK01000016.1"/>
</dbReference>
<evidence type="ECO:0000313" key="2">
    <source>
        <dbReference type="EMBL" id="GHC93050.1"/>
    </source>
</evidence>
<feature type="signal peptide" evidence="1">
    <location>
        <begin position="1"/>
        <end position="23"/>
    </location>
</feature>
<organism evidence="2 3">
    <name type="scientific">Pseudorhodoferax aquiterrae</name>
    <dbReference type="NCBI Taxonomy" id="747304"/>
    <lineage>
        <taxon>Bacteria</taxon>
        <taxon>Pseudomonadati</taxon>
        <taxon>Pseudomonadota</taxon>
        <taxon>Betaproteobacteria</taxon>
        <taxon>Burkholderiales</taxon>
        <taxon>Comamonadaceae</taxon>
    </lineage>
</organism>
<sequence length="238" mass="26093">MHKRTLLLAAVAAAAGALPPAGAQAPAAAVHDPAVQLLLEYESRSTGADGVERQSRHADRMYRAGSRVWVERVLPQAVRDERVHGHRPQAGPHAGHAHDAARGAPLLVARDGSGGVTVRLVLRGERKLIDVDRAHHGNVGYGGSWEATYWLIDPRALEQMERIGAQTRGVQRYRATNGERTTEVDWDVKGRYVRRLETRDPHGLSTQRMTAKAQPLPSAMPWESVADYAQGDYSDLLD</sequence>
<evidence type="ECO:0008006" key="4">
    <source>
        <dbReference type="Google" id="ProtNLM"/>
    </source>
</evidence>
<reference evidence="3" key="1">
    <citation type="journal article" date="2019" name="Int. J. Syst. Evol. Microbiol.">
        <title>The Global Catalogue of Microorganisms (GCM) 10K type strain sequencing project: providing services to taxonomists for standard genome sequencing and annotation.</title>
        <authorList>
            <consortium name="The Broad Institute Genomics Platform"/>
            <consortium name="The Broad Institute Genome Sequencing Center for Infectious Disease"/>
            <person name="Wu L."/>
            <person name="Ma J."/>
        </authorList>
    </citation>
    <scope>NUCLEOTIDE SEQUENCE [LARGE SCALE GENOMIC DNA]</scope>
    <source>
        <strain evidence="3">KCTC 23314</strain>
    </source>
</reference>